<sequence length="373" mass="40172">MFRPKDQQKRRFPYIYTASKGTALTASGMEDAAEQAIVTAKVISDDASQRAAWVQDHPGNKAAKYLVALKETGEACAEYKYGRSDECGVMLEKYWNDRAFKKKSKDGGYWGGLIGSPKTAWQETAVNAWIYGRLCGPSTDTKPAASPLSITVPSTPEKPPCPSPDSSPGTPSGDLLGCINSPKGKPSTATKPEGPVTPPASDTTGSTGTDDKPVKVHAVDIPAAGQECPLTAEDCLMFRPKDQQKRRFPYIYTASKGTALTASGMEDAAEQAIVTKKVISDDPSLRAAWVHEHPGNKAERYLAALKETGEACKGYRSGTSSECGEMLEKYWNDSSFKKKAKDGGYWGGLIGSPKTAWQETAVNGWIYKKCCSA</sequence>
<dbReference type="AlphaFoldDB" id="A0A0G4I0Y2"/>
<evidence type="ECO:0000313" key="2">
    <source>
        <dbReference type="EMBL" id="CEM50532.1"/>
    </source>
</evidence>
<name>A0A0G4I0Y2_9ALVE</name>
<feature type="compositionally biased region" description="Pro residues" evidence="1">
    <location>
        <begin position="156"/>
        <end position="165"/>
    </location>
</feature>
<dbReference type="VEuPathDB" id="CryptoDB:Cvel_10060"/>
<reference evidence="2" key="1">
    <citation type="submission" date="2014-11" db="EMBL/GenBank/DDBJ databases">
        <authorList>
            <person name="Otto D Thomas"/>
            <person name="Naeem Raeece"/>
        </authorList>
    </citation>
    <scope>NUCLEOTIDE SEQUENCE</scope>
</reference>
<gene>
    <name evidence="2" type="ORF">Cvel_10060</name>
</gene>
<accession>A0A0G4I0Y2</accession>
<feature type="region of interest" description="Disordered" evidence="1">
    <location>
        <begin position="142"/>
        <end position="213"/>
    </location>
</feature>
<organism evidence="2">
    <name type="scientific">Chromera velia CCMP2878</name>
    <dbReference type="NCBI Taxonomy" id="1169474"/>
    <lineage>
        <taxon>Eukaryota</taxon>
        <taxon>Sar</taxon>
        <taxon>Alveolata</taxon>
        <taxon>Colpodellida</taxon>
        <taxon>Chromeraceae</taxon>
        <taxon>Chromera</taxon>
    </lineage>
</organism>
<evidence type="ECO:0000256" key="1">
    <source>
        <dbReference type="SAM" id="MobiDB-lite"/>
    </source>
</evidence>
<proteinExistence type="predicted"/>
<dbReference type="EMBL" id="CDMZ01004694">
    <property type="protein sequence ID" value="CEM50532.1"/>
    <property type="molecule type" value="Genomic_DNA"/>
</dbReference>
<protein>
    <submittedName>
        <fullName evidence="2">Uncharacterized protein</fullName>
    </submittedName>
</protein>